<sequence>MQDHQTLKHYEITNDTTIYLTLRVRGGSVTIYILDLDLLDPHFDYDFTNMKSSGETYMRGNFKYNRPYGWRRIALKVLNKFDDNGWLGVKKRVTNLESVEGEWIVSYHGTANFNANSIADDGYLLNKGKRFVFGRGIYSTPNIEVAASYAEEFYYEGETNKVVFQNRVKPIAFKIVSDGSIFVTDNDRDIRPYGLCIQKV</sequence>
<evidence type="ECO:0000313" key="3">
    <source>
        <dbReference type="Proteomes" id="UP000789375"/>
    </source>
</evidence>
<gene>
    <name evidence="2" type="ORF">FMOSSE_LOCUS5640</name>
</gene>
<dbReference type="PANTHER" id="PTHR36649">
    <property type="entry name" value="UBIQUITIN-LIKE DOMAIN-CONTAINING PROTEIN"/>
    <property type="match status" value="1"/>
</dbReference>
<dbReference type="AlphaFoldDB" id="A0A9N9FG90"/>
<evidence type="ECO:0000259" key="1">
    <source>
        <dbReference type="PROSITE" id="PS50053"/>
    </source>
</evidence>
<keyword evidence="3" id="KW-1185">Reference proteome</keyword>
<dbReference type="PANTHER" id="PTHR36649:SF28">
    <property type="entry name" value="UBIQUITIN-LIKE DOMAIN-CONTAINING PROTEIN"/>
    <property type="match status" value="1"/>
</dbReference>
<dbReference type="SUPFAM" id="SSF56399">
    <property type="entry name" value="ADP-ribosylation"/>
    <property type="match status" value="1"/>
</dbReference>
<dbReference type="PROSITE" id="PS50053">
    <property type="entry name" value="UBIQUITIN_2"/>
    <property type="match status" value="1"/>
</dbReference>
<name>A0A9N9FG90_FUNMO</name>
<accession>A0A9N9FG90</accession>
<evidence type="ECO:0000313" key="2">
    <source>
        <dbReference type="EMBL" id="CAG8533855.1"/>
    </source>
</evidence>
<dbReference type="Proteomes" id="UP000789375">
    <property type="component" value="Unassembled WGS sequence"/>
</dbReference>
<organism evidence="2 3">
    <name type="scientific">Funneliformis mosseae</name>
    <name type="common">Endomycorrhizal fungus</name>
    <name type="synonym">Glomus mosseae</name>
    <dbReference type="NCBI Taxonomy" id="27381"/>
    <lineage>
        <taxon>Eukaryota</taxon>
        <taxon>Fungi</taxon>
        <taxon>Fungi incertae sedis</taxon>
        <taxon>Mucoromycota</taxon>
        <taxon>Glomeromycotina</taxon>
        <taxon>Glomeromycetes</taxon>
        <taxon>Glomerales</taxon>
        <taxon>Glomeraceae</taxon>
        <taxon>Funneliformis</taxon>
    </lineage>
</organism>
<reference evidence="2" key="1">
    <citation type="submission" date="2021-06" db="EMBL/GenBank/DDBJ databases">
        <authorList>
            <person name="Kallberg Y."/>
            <person name="Tangrot J."/>
            <person name="Rosling A."/>
        </authorList>
    </citation>
    <scope>NUCLEOTIDE SEQUENCE</scope>
    <source>
        <strain evidence="2">87-6 pot B 2015</strain>
    </source>
</reference>
<dbReference type="InterPro" id="IPR029071">
    <property type="entry name" value="Ubiquitin-like_domsf"/>
</dbReference>
<protein>
    <submittedName>
        <fullName evidence="2">1190_t:CDS:1</fullName>
    </submittedName>
</protein>
<proteinExistence type="predicted"/>
<dbReference type="SUPFAM" id="SSF54236">
    <property type="entry name" value="Ubiquitin-like"/>
    <property type="match status" value="1"/>
</dbReference>
<comment type="caution">
    <text evidence="2">The sequence shown here is derived from an EMBL/GenBank/DDBJ whole genome shotgun (WGS) entry which is preliminary data.</text>
</comment>
<feature type="domain" description="Ubiquitin-like" evidence="1">
    <location>
        <begin position="1"/>
        <end position="27"/>
    </location>
</feature>
<dbReference type="InterPro" id="IPR000626">
    <property type="entry name" value="Ubiquitin-like_dom"/>
</dbReference>
<dbReference type="EMBL" id="CAJVPP010001096">
    <property type="protein sequence ID" value="CAG8533855.1"/>
    <property type="molecule type" value="Genomic_DNA"/>
</dbReference>
<dbReference type="Gene3D" id="3.90.175.10">
    <property type="entry name" value="Diphtheria Toxin, domain 1"/>
    <property type="match status" value="1"/>
</dbReference>